<dbReference type="OrthoDB" id="300855at2759"/>
<accession>A0A3S5B7E1</accession>
<dbReference type="InterPro" id="IPR015925">
    <property type="entry name" value="Ryanodine_IP3_receptor"/>
</dbReference>
<dbReference type="EMBL" id="CAAALY010273494">
    <property type="protein sequence ID" value="VEL42267.1"/>
    <property type="molecule type" value="Genomic_DNA"/>
</dbReference>
<evidence type="ECO:0000256" key="1">
    <source>
        <dbReference type="SAM" id="Phobius"/>
    </source>
</evidence>
<dbReference type="PANTHER" id="PTHR46399:SF8">
    <property type="entry name" value="B30.2_SPRY DOMAIN-CONTAINING PROTEIN"/>
    <property type="match status" value="1"/>
</dbReference>
<dbReference type="GO" id="GO:0034704">
    <property type="term" value="C:calcium channel complex"/>
    <property type="evidence" value="ECO:0007669"/>
    <property type="project" value="TreeGrafter"/>
</dbReference>
<proteinExistence type="predicted"/>
<keyword evidence="3" id="KW-1185">Reference proteome</keyword>
<dbReference type="GO" id="GO:0014808">
    <property type="term" value="P:release of sequestered calcium ion into cytosol by sarcoplasmic reticulum"/>
    <property type="evidence" value="ECO:0007669"/>
    <property type="project" value="TreeGrafter"/>
</dbReference>
<dbReference type="GO" id="GO:0033017">
    <property type="term" value="C:sarcoplasmic reticulum membrane"/>
    <property type="evidence" value="ECO:0007669"/>
    <property type="project" value="TreeGrafter"/>
</dbReference>
<keyword evidence="1" id="KW-0472">Membrane</keyword>
<keyword evidence="1" id="KW-1133">Transmembrane helix</keyword>
<keyword evidence="1" id="KW-0812">Transmembrane</keyword>
<name>A0A3S5B7E1_9PLAT</name>
<evidence type="ECO:0000313" key="2">
    <source>
        <dbReference type="EMBL" id="VEL42267.1"/>
    </source>
</evidence>
<gene>
    <name evidence="2" type="ORF">PXEA_LOCUS35707</name>
</gene>
<dbReference type="GO" id="GO:0005219">
    <property type="term" value="F:ryanodine-sensitive calcium-release channel activity"/>
    <property type="evidence" value="ECO:0007669"/>
    <property type="project" value="TreeGrafter"/>
</dbReference>
<protein>
    <submittedName>
        <fullName evidence="2">Uncharacterized protein</fullName>
    </submittedName>
</protein>
<comment type="caution">
    <text evidence="2">The sequence shown here is derived from an EMBL/GenBank/DDBJ whole genome shotgun (WGS) entry which is preliminary data.</text>
</comment>
<dbReference type="GO" id="GO:0005790">
    <property type="term" value="C:smooth endoplasmic reticulum"/>
    <property type="evidence" value="ECO:0007669"/>
    <property type="project" value="TreeGrafter"/>
</dbReference>
<feature type="transmembrane region" description="Helical" evidence="1">
    <location>
        <begin position="61"/>
        <end position="92"/>
    </location>
</feature>
<dbReference type="Proteomes" id="UP000784294">
    <property type="component" value="Unassembled WGS sequence"/>
</dbReference>
<reference evidence="2" key="1">
    <citation type="submission" date="2018-11" db="EMBL/GenBank/DDBJ databases">
        <authorList>
            <consortium name="Pathogen Informatics"/>
        </authorList>
    </citation>
    <scope>NUCLEOTIDE SEQUENCE</scope>
</reference>
<feature type="transmembrane region" description="Helical" evidence="1">
    <location>
        <begin position="36"/>
        <end position="54"/>
    </location>
</feature>
<evidence type="ECO:0000313" key="3">
    <source>
        <dbReference type="Proteomes" id="UP000784294"/>
    </source>
</evidence>
<dbReference type="GO" id="GO:0042383">
    <property type="term" value="C:sarcolemma"/>
    <property type="evidence" value="ECO:0007669"/>
    <property type="project" value="TreeGrafter"/>
</dbReference>
<dbReference type="GO" id="GO:0006941">
    <property type="term" value="P:striated muscle contraction"/>
    <property type="evidence" value="ECO:0007669"/>
    <property type="project" value="TreeGrafter"/>
</dbReference>
<organism evidence="2 3">
    <name type="scientific">Protopolystoma xenopodis</name>
    <dbReference type="NCBI Taxonomy" id="117903"/>
    <lineage>
        <taxon>Eukaryota</taxon>
        <taxon>Metazoa</taxon>
        <taxon>Spiralia</taxon>
        <taxon>Lophotrochozoa</taxon>
        <taxon>Platyhelminthes</taxon>
        <taxon>Monogenea</taxon>
        <taxon>Polyopisthocotylea</taxon>
        <taxon>Polystomatidea</taxon>
        <taxon>Polystomatidae</taxon>
        <taxon>Protopolystoma</taxon>
    </lineage>
</organism>
<dbReference type="GO" id="GO:0030018">
    <property type="term" value="C:Z disc"/>
    <property type="evidence" value="ECO:0007669"/>
    <property type="project" value="TreeGrafter"/>
</dbReference>
<sequence length="114" mass="13394">MALCFIFHLHTGLRAGGGIGDEIEAPDGDAKEAYRILFDMTFFFFVIVILLAIIQGKWRYFSVLIIALFIFVPFYFYSFYYILLLYICYPVVKWFKWPFPPNLHLSTALARCEK</sequence>
<dbReference type="AlphaFoldDB" id="A0A3S5B7E1"/>
<dbReference type="PANTHER" id="PTHR46399">
    <property type="entry name" value="B30.2/SPRY DOMAIN-CONTAINING PROTEIN"/>
    <property type="match status" value="1"/>
</dbReference>